<proteinExistence type="predicted"/>
<sequence>MDSRLALIVIGISWLCSVSQSAPVAQQATAAPQPGSAPAVAQPAVANSNADSADAGPSLHGAREQFTSGIKQIGGSAAQVVGAGAQAVANVVAPVVRPIVAVGEAFGEAAGGVGAALGEGALKIKEAFKGNAPA</sequence>
<accession>A0A1D1VVI4</accession>
<reference evidence="3 4" key="1">
    <citation type="journal article" date="2016" name="Nat. Commun.">
        <title>Extremotolerant tardigrade genome and improved radiotolerance of human cultured cells by tardigrade-unique protein.</title>
        <authorList>
            <person name="Hashimoto T."/>
            <person name="Horikawa D.D."/>
            <person name="Saito Y."/>
            <person name="Kuwahara H."/>
            <person name="Kozuka-Hata H."/>
            <person name="Shin-I T."/>
            <person name="Minakuchi Y."/>
            <person name="Ohishi K."/>
            <person name="Motoyama A."/>
            <person name="Aizu T."/>
            <person name="Enomoto A."/>
            <person name="Kondo K."/>
            <person name="Tanaka S."/>
            <person name="Hara Y."/>
            <person name="Koshikawa S."/>
            <person name="Sagara H."/>
            <person name="Miura T."/>
            <person name="Yokobori S."/>
            <person name="Miyagawa K."/>
            <person name="Suzuki Y."/>
            <person name="Kubo T."/>
            <person name="Oyama M."/>
            <person name="Kohara Y."/>
            <person name="Fujiyama A."/>
            <person name="Arakawa K."/>
            <person name="Katayama T."/>
            <person name="Toyoda A."/>
            <person name="Kunieda T."/>
        </authorList>
    </citation>
    <scope>NUCLEOTIDE SEQUENCE [LARGE SCALE GENOMIC DNA]</scope>
    <source>
        <strain evidence="3 4">YOKOZUNA-1</strain>
    </source>
</reference>
<feature type="signal peptide" evidence="2">
    <location>
        <begin position="1"/>
        <end position="21"/>
    </location>
</feature>
<dbReference type="AlphaFoldDB" id="A0A1D1VVI4"/>
<protein>
    <submittedName>
        <fullName evidence="3">Uncharacterized protein</fullName>
    </submittedName>
</protein>
<dbReference type="Proteomes" id="UP000186922">
    <property type="component" value="Unassembled WGS sequence"/>
</dbReference>
<keyword evidence="4" id="KW-1185">Reference proteome</keyword>
<keyword evidence="2" id="KW-0732">Signal</keyword>
<name>A0A1D1VVI4_RAMVA</name>
<feature type="chain" id="PRO_5008898884" evidence="2">
    <location>
        <begin position="22"/>
        <end position="134"/>
    </location>
</feature>
<dbReference type="EMBL" id="BDGG01000010">
    <property type="protein sequence ID" value="GAV04243.1"/>
    <property type="molecule type" value="Genomic_DNA"/>
</dbReference>
<evidence type="ECO:0000256" key="2">
    <source>
        <dbReference type="SAM" id="SignalP"/>
    </source>
</evidence>
<organism evidence="3 4">
    <name type="scientific">Ramazzottius varieornatus</name>
    <name type="common">Water bear</name>
    <name type="synonym">Tardigrade</name>
    <dbReference type="NCBI Taxonomy" id="947166"/>
    <lineage>
        <taxon>Eukaryota</taxon>
        <taxon>Metazoa</taxon>
        <taxon>Ecdysozoa</taxon>
        <taxon>Tardigrada</taxon>
        <taxon>Eutardigrada</taxon>
        <taxon>Parachela</taxon>
        <taxon>Hypsibioidea</taxon>
        <taxon>Ramazzottiidae</taxon>
        <taxon>Ramazzottius</taxon>
    </lineage>
</organism>
<evidence type="ECO:0000313" key="4">
    <source>
        <dbReference type="Proteomes" id="UP000186922"/>
    </source>
</evidence>
<comment type="caution">
    <text evidence="3">The sequence shown here is derived from an EMBL/GenBank/DDBJ whole genome shotgun (WGS) entry which is preliminary data.</text>
</comment>
<evidence type="ECO:0000256" key="1">
    <source>
        <dbReference type="SAM" id="MobiDB-lite"/>
    </source>
</evidence>
<feature type="compositionally biased region" description="Low complexity" evidence="1">
    <location>
        <begin position="46"/>
        <end position="55"/>
    </location>
</feature>
<feature type="compositionally biased region" description="Low complexity" evidence="1">
    <location>
        <begin position="28"/>
        <end position="39"/>
    </location>
</feature>
<evidence type="ECO:0000313" key="3">
    <source>
        <dbReference type="EMBL" id="GAV04243.1"/>
    </source>
</evidence>
<feature type="region of interest" description="Disordered" evidence="1">
    <location>
        <begin position="28"/>
        <end position="61"/>
    </location>
</feature>
<gene>
    <name evidence="3" type="primary">RvY_14553-1</name>
    <name evidence="3" type="synonym">RvY_14553.1</name>
    <name evidence="3" type="ORF">RvY_14553</name>
</gene>